<dbReference type="PANTHER" id="PTHR11803:SF39">
    <property type="entry name" value="2-IMINOBUTANOATE_2-IMINOPROPANOATE DEAMINASE"/>
    <property type="match status" value="1"/>
</dbReference>
<reference evidence="2" key="1">
    <citation type="submission" date="2019-08" db="EMBL/GenBank/DDBJ databases">
        <authorList>
            <person name="Kucharzyk K."/>
            <person name="Murdoch R.W."/>
            <person name="Higgins S."/>
            <person name="Loffler F."/>
        </authorList>
    </citation>
    <scope>NUCLEOTIDE SEQUENCE</scope>
</reference>
<dbReference type="GO" id="GO:0120241">
    <property type="term" value="F:2-iminobutanoate/2-iminopropanoate deaminase"/>
    <property type="evidence" value="ECO:0007669"/>
    <property type="project" value="UniProtKB-EC"/>
</dbReference>
<dbReference type="Gene3D" id="3.30.1330.40">
    <property type="entry name" value="RutC-like"/>
    <property type="match status" value="1"/>
</dbReference>
<dbReference type="SUPFAM" id="SSF55298">
    <property type="entry name" value="YjgF-like"/>
    <property type="match status" value="1"/>
</dbReference>
<accession>A0A645H2T7</accession>
<dbReference type="NCBIfam" id="TIGR00004">
    <property type="entry name" value="Rid family detoxifying hydrolase"/>
    <property type="match status" value="1"/>
</dbReference>
<comment type="similarity">
    <text evidence="1">Belongs to the RutC family.</text>
</comment>
<dbReference type="GO" id="GO:0005829">
    <property type="term" value="C:cytosol"/>
    <property type="evidence" value="ECO:0007669"/>
    <property type="project" value="TreeGrafter"/>
</dbReference>
<dbReference type="EC" id="3.5.99.10" evidence="2"/>
<dbReference type="PROSITE" id="PS01094">
    <property type="entry name" value="UPF0076"/>
    <property type="match status" value="1"/>
</dbReference>
<evidence type="ECO:0000256" key="1">
    <source>
        <dbReference type="ARBA" id="ARBA00010552"/>
    </source>
</evidence>
<dbReference type="InterPro" id="IPR006175">
    <property type="entry name" value="YjgF/YER057c/UK114"/>
</dbReference>
<keyword evidence="2" id="KW-0378">Hydrolase</keyword>
<dbReference type="CDD" id="cd00448">
    <property type="entry name" value="YjgF_YER057c_UK114_family"/>
    <property type="match status" value="1"/>
</dbReference>
<dbReference type="InterPro" id="IPR019897">
    <property type="entry name" value="RidA_CS"/>
</dbReference>
<dbReference type="FunFam" id="3.30.1330.40:FF:000001">
    <property type="entry name" value="L-PSP family endoribonuclease"/>
    <property type="match status" value="1"/>
</dbReference>
<dbReference type="Pfam" id="PF01042">
    <property type="entry name" value="Ribonuc_L-PSP"/>
    <property type="match status" value="1"/>
</dbReference>
<proteinExistence type="inferred from homology"/>
<gene>
    <name evidence="2" type="primary">yabJ_54</name>
    <name evidence="2" type="ORF">SDC9_180837</name>
</gene>
<dbReference type="PANTHER" id="PTHR11803">
    <property type="entry name" value="2-IMINOBUTANOATE/2-IMINOPROPANOATE DEAMINASE RIDA"/>
    <property type="match status" value="1"/>
</dbReference>
<name>A0A645H2T7_9ZZZZ</name>
<organism evidence="2">
    <name type="scientific">bioreactor metagenome</name>
    <dbReference type="NCBI Taxonomy" id="1076179"/>
    <lineage>
        <taxon>unclassified sequences</taxon>
        <taxon>metagenomes</taxon>
        <taxon>ecological metagenomes</taxon>
    </lineage>
</organism>
<protein>
    <submittedName>
        <fullName evidence="2">2-iminobutanoate/2-iminopropanoate deaminase</fullName>
        <ecNumber evidence="2">3.5.99.10</ecNumber>
    </submittedName>
</protein>
<dbReference type="InterPro" id="IPR006056">
    <property type="entry name" value="RidA"/>
</dbReference>
<dbReference type="EMBL" id="VSSQ01085811">
    <property type="protein sequence ID" value="MPN33351.1"/>
    <property type="molecule type" value="Genomic_DNA"/>
</dbReference>
<dbReference type="InterPro" id="IPR035959">
    <property type="entry name" value="RutC-like_sf"/>
</dbReference>
<dbReference type="AlphaFoldDB" id="A0A645H2T7"/>
<sequence length="128" mass="13886">MKKEIISISSAPAAIGPYSQATKLGNLIFTSGQIPLVPSTGQIVEGGVQAQTKQSLENLKAILESQGTSLDNVLKSTVFIKDMNDFPKINEVYGQYFTSNQPSRSCVEVARLPKDVLVEIEVIAYIPE</sequence>
<evidence type="ECO:0000313" key="2">
    <source>
        <dbReference type="EMBL" id="MPN33351.1"/>
    </source>
</evidence>
<comment type="caution">
    <text evidence="2">The sequence shown here is derived from an EMBL/GenBank/DDBJ whole genome shotgun (WGS) entry which is preliminary data.</text>
</comment>